<evidence type="ECO:0000313" key="2">
    <source>
        <dbReference type="EMBL" id="AXI04282.1"/>
    </source>
</evidence>
<gene>
    <name evidence="2" type="ORF">HYN46_16425</name>
</gene>
<dbReference type="EMBL" id="CP031222">
    <property type="protein sequence ID" value="AXI04282.1"/>
    <property type="molecule type" value="Genomic_DNA"/>
</dbReference>
<dbReference type="InterPro" id="IPR052755">
    <property type="entry name" value="Lysozyme_Inhibitor_LprI"/>
</dbReference>
<accession>A0A345PAH3</accession>
<dbReference type="RefSeq" id="WP_114900390.1">
    <property type="nucleotide sequence ID" value="NZ_CP031222.1"/>
</dbReference>
<dbReference type="GO" id="GO:0005576">
    <property type="term" value="C:extracellular region"/>
    <property type="evidence" value="ECO:0007669"/>
    <property type="project" value="TreeGrafter"/>
</dbReference>
<sequence length="116" mass="13042">MLTPTRLLFISLCAICGSSATYADSINCSRARLPDEHAICRSVELQKQDVKMTTLFEVSGHLMAMGSRGAMQDRQVEWLKDRHQCKTNLSCLRSAYAQRIDELNQGLEGIYSRGPF</sequence>
<dbReference type="Proteomes" id="UP000253940">
    <property type="component" value="Chromosome"/>
</dbReference>
<reference evidence="2 3" key="1">
    <citation type="submission" date="2018-07" db="EMBL/GenBank/DDBJ databases">
        <title>Genome sequencing of Moraxellaceae gen. HYN0046.</title>
        <authorList>
            <person name="Kim M."/>
            <person name="Yi H."/>
        </authorList>
    </citation>
    <scope>NUCLEOTIDE SEQUENCE [LARGE SCALE GENOMIC DNA]</scope>
    <source>
        <strain evidence="2 3">HYN0046</strain>
    </source>
</reference>
<dbReference type="AlphaFoldDB" id="A0A345PAH3"/>
<proteinExistence type="predicted"/>
<evidence type="ECO:0000313" key="3">
    <source>
        <dbReference type="Proteomes" id="UP000253940"/>
    </source>
</evidence>
<dbReference type="OrthoDB" id="5957809at2"/>
<feature type="chain" id="PRO_5016847439" description="DUF1311 domain-containing protein" evidence="1">
    <location>
        <begin position="24"/>
        <end position="116"/>
    </location>
</feature>
<feature type="signal peptide" evidence="1">
    <location>
        <begin position="1"/>
        <end position="23"/>
    </location>
</feature>
<dbReference type="PANTHER" id="PTHR37549:SF1">
    <property type="entry name" value="LIPOPROTEIN LPRI"/>
    <property type="match status" value="1"/>
</dbReference>
<organism evidence="2 3">
    <name type="scientific">Aquirhabdus parva</name>
    <dbReference type="NCBI Taxonomy" id="2283318"/>
    <lineage>
        <taxon>Bacteria</taxon>
        <taxon>Pseudomonadati</taxon>
        <taxon>Pseudomonadota</taxon>
        <taxon>Gammaproteobacteria</taxon>
        <taxon>Moraxellales</taxon>
        <taxon>Moraxellaceae</taxon>
        <taxon>Aquirhabdus</taxon>
    </lineage>
</organism>
<keyword evidence="3" id="KW-1185">Reference proteome</keyword>
<dbReference type="KEGG" id="mbah:HYN46_16425"/>
<name>A0A345PAH3_9GAMM</name>
<dbReference type="PANTHER" id="PTHR37549">
    <property type="entry name" value="LIPOPROTEIN LPRI"/>
    <property type="match status" value="1"/>
</dbReference>
<evidence type="ECO:0000256" key="1">
    <source>
        <dbReference type="SAM" id="SignalP"/>
    </source>
</evidence>
<evidence type="ECO:0008006" key="4">
    <source>
        <dbReference type="Google" id="ProtNLM"/>
    </source>
</evidence>
<protein>
    <recommendedName>
        <fullName evidence="4">DUF1311 domain-containing protein</fullName>
    </recommendedName>
</protein>
<keyword evidence="1" id="KW-0732">Signal</keyword>